<organism evidence="5 6">
    <name type="scientific">Papiliotrema laurentii</name>
    <name type="common">Cryptococcus laurentii</name>
    <dbReference type="NCBI Taxonomy" id="5418"/>
    <lineage>
        <taxon>Eukaryota</taxon>
        <taxon>Fungi</taxon>
        <taxon>Dikarya</taxon>
        <taxon>Basidiomycota</taxon>
        <taxon>Agaricomycotina</taxon>
        <taxon>Tremellomycetes</taxon>
        <taxon>Tremellales</taxon>
        <taxon>Rhynchogastremaceae</taxon>
        <taxon>Papiliotrema</taxon>
    </lineage>
</organism>
<feature type="domain" description="Glycosyltransferase family 28 N-terminal" evidence="3">
    <location>
        <begin position="152"/>
        <end position="196"/>
    </location>
</feature>
<dbReference type="EMBL" id="JAODAN010000009">
    <property type="protein sequence ID" value="KAK1922269.1"/>
    <property type="molecule type" value="Genomic_DNA"/>
</dbReference>
<reference evidence="5" key="1">
    <citation type="submission" date="2023-02" db="EMBL/GenBank/DDBJ databases">
        <title>Identification and recombinant expression of a fungal hydrolase from Papiliotrema laurentii that hydrolyzes apple cutin and clears colloidal polyester polyurethane.</title>
        <authorList>
            <consortium name="DOE Joint Genome Institute"/>
            <person name="Roman V.A."/>
            <person name="Bojanowski C."/>
            <person name="Crable B.R."/>
            <person name="Wagner D.N."/>
            <person name="Hung C.S."/>
            <person name="Nadeau L.J."/>
            <person name="Schratz L."/>
            <person name="Haridas S."/>
            <person name="Pangilinan J."/>
            <person name="Lipzen A."/>
            <person name="Na H."/>
            <person name="Yan M."/>
            <person name="Ng V."/>
            <person name="Grigoriev I.V."/>
            <person name="Spatafora J.W."/>
            <person name="Barlow D."/>
            <person name="Biffinger J."/>
            <person name="Kelley-Loughnane N."/>
            <person name="Varaljay V.A."/>
            <person name="Crookes-Goodson W.J."/>
        </authorList>
    </citation>
    <scope>NUCLEOTIDE SEQUENCE</scope>
    <source>
        <strain evidence="5">5307AH</strain>
    </source>
</reference>
<feature type="compositionally biased region" description="Basic and acidic residues" evidence="2">
    <location>
        <begin position="1"/>
        <end position="16"/>
    </location>
</feature>
<proteinExistence type="predicted"/>
<feature type="region of interest" description="Disordered" evidence="2">
    <location>
        <begin position="1"/>
        <end position="86"/>
    </location>
</feature>
<accession>A0AAD9CWY4</accession>
<evidence type="ECO:0000259" key="3">
    <source>
        <dbReference type="Pfam" id="PF03033"/>
    </source>
</evidence>
<dbReference type="CDD" id="cd03784">
    <property type="entry name" value="GT1_Gtf-like"/>
    <property type="match status" value="1"/>
</dbReference>
<dbReference type="InterPro" id="IPR050426">
    <property type="entry name" value="Glycosyltransferase_28"/>
</dbReference>
<dbReference type="GO" id="GO:0005975">
    <property type="term" value="P:carbohydrate metabolic process"/>
    <property type="evidence" value="ECO:0007669"/>
    <property type="project" value="InterPro"/>
</dbReference>
<dbReference type="InterPro" id="IPR010610">
    <property type="entry name" value="EryCIII-like_C"/>
</dbReference>
<sequence length="955" mass="104921">MGRRDSEKSGKGKQRELVPGTRSTRDRPTRLIPSPQQERDADTSNGLYHGNHNGDHTTMRRDDMEEDLYDEPAPAYRPPSPSSPAVARLEEDTGAAYLRADGSNEEDTAGRVRISVRLKRNLSTIQPPSLSKKDVIAPGIDLQSSACPKLNIVIFIVGSRGDVQPYIALALGLIRRYGHRVRLATHGEFSEFVLNANELLRGEMDDEGKPLEGRLEFFDAGGDPRELMAYMVKNPGLIPGVGSIINGDISAKKKMTSTFMRGFYDSTFFPDRRNGSFAADAIISNPPAFAHIHVAEALGIPLHMSFTMPWSPTMAFQHPLVTVKDSNAEPGVTNYLTFTMAEVLMWQGLGRLINKFRASMLGLETLSLKEAPHVLNRMAMPWTYCWSQALIPKPRDWRSSIDIAGFYFLEGAAGFKPDPDLLEFMMAGPPPMYIGFGSVPVKDPAAMTKTIFEAVQKSGVRALVSAGWGGLGGVDPPKEVFILKGSIPHDWLFADGRVSAVCHHGGAGTTAIGLRNGLPTIVVPFFGDQQFWGDMIRNAGAGPSPIPPKELTSDRLAEAIQFAYSEPAQEAAKRMGETIRAEDGVEAGVASFQRQLPLLHMRCDVDPNRVARWWHHGLYLRLSGGAAVVLHEAGLLDLKDLELHRSKEYDLMNHELDPWTGSIQGVVQVVTSTFHGFAELFYSPARGLFDLTWSFSASPFNILHDLWQGFDNIPGLIGSDTREKGKVTGWKSGLREAGLGFTYGVWDGLTGLVTEPYVAVKQSGAKGFVPGVGKGLTNVVARPAAGSLGLLAMPFRGVYQSARKTWRRTPEAVFRQPRLDLSYNEARRMTEQEKQGVIAKFTELQLETRKRKRRYGKSRHRPFLTGQNLPPPSSAPASAPVSRSRTPDQEVENHAGPSRSSVTTESFGAENGVVGGPVRESRASQIRGRVKESEKKDQREDKGNGFPPPLPPKDR</sequence>
<gene>
    <name evidence="5" type="ORF">DB88DRAFT_497726</name>
</gene>
<dbReference type="InterPro" id="IPR002213">
    <property type="entry name" value="UDP_glucos_trans"/>
</dbReference>
<feature type="compositionally biased region" description="Basic and acidic residues" evidence="2">
    <location>
        <begin position="929"/>
        <end position="943"/>
    </location>
</feature>
<feature type="compositionally biased region" description="Basic and acidic residues" evidence="2">
    <location>
        <begin position="52"/>
        <end position="63"/>
    </location>
</feature>
<dbReference type="PANTHER" id="PTHR48050:SF13">
    <property type="entry name" value="STEROL 3-BETA-GLUCOSYLTRANSFERASE UGT80A2"/>
    <property type="match status" value="1"/>
</dbReference>
<feature type="compositionally biased region" description="Pro residues" evidence="2">
    <location>
        <begin position="946"/>
        <end position="955"/>
    </location>
</feature>
<dbReference type="Pfam" id="PF03033">
    <property type="entry name" value="Glyco_transf_28"/>
    <property type="match status" value="1"/>
</dbReference>
<evidence type="ECO:0000256" key="1">
    <source>
        <dbReference type="ARBA" id="ARBA00022679"/>
    </source>
</evidence>
<feature type="region of interest" description="Disordered" evidence="2">
    <location>
        <begin position="849"/>
        <end position="955"/>
    </location>
</feature>
<comment type="caution">
    <text evidence="5">The sequence shown here is derived from an EMBL/GenBank/DDBJ whole genome shotgun (WGS) entry which is preliminary data.</text>
</comment>
<dbReference type="AlphaFoldDB" id="A0AAD9CWY4"/>
<dbReference type="Gene3D" id="3.40.50.2000">
    <property type="entry name" value="Glycogen Phosphorylase B"/>
    <property type="match status" value="2"/>
</dbReference>
<evidence type="ECO:0000259" key="4">
    <source>
        <dbReference type="Pfam" id="PF06722"/>
    </source>
</evidence>
<feature type="domain" description="Erythromycin biosynthesis protein CIII-like C-terminal" evidence="4">
    <location>
        <begin position="498"/>
        <end position="578"/>
    </location>
</feature>
<dbReference type="InterPro" id="IPR004276">
    <property type="entry name" value="GlycoTrans_28_N"/>
</dbReference>
<protein>
    <submittedName>
        <fullName evidence="5">UDP-Glycosyltransferase/glycogen phosphorylase</fullName>
    </submittedName>
</protein>
<name>A0AAD9CWY4_PAPLA</name>
<evidence type="ECO:0000313" key="5">
    <source>
        <dbReference type="EMBL" id="KAK1922269.1"/>
    </source>
</evidence>
<dbReference type="FunFam" id="3.40.50.2000:FF:000009">
    <property type="entry name" value="Sterol 3-beta-glucosyltransferase UGT80A2"/>
    <property type="match status" value="1"/>
</dbReference>
<evidence type="ECO:0000256" key="2">
    <source>
        <dbReference type="SAM" id="MobiDB-lite"/>
    </source>
</evidence>
<dbReference type="Proteomes" id="UP001182556">
    <property type="component" value="Unassembled WGS sequence"/>
</dbReference>
<feature type="compositionally biased region" description="Basic residues" evidence="2">
    <location>
        <begin position="849"/>
        <end position="862"/>
    </location>
</feature>
<dbReference type="SUPFAM" id="SSF53756">
    <property type="entry name" value="UDP-Glycosyltransferase/glycogen phosphorylase"/>
    <property type="match status" value="1"/>
</dbReference>
<keyword evidence="6" id="KW-1185">Reference proteome</keyword>
<dbReference type="Pfam" id="PF06722">
    <property type="entry name" value="EryCIII-like_C"/>
    <property type="match status" value="1"/>
</dbReference>
<dbReference type="GO" id="GO:0016906">
    <property type="term" value="F:sterol 3-beta-glucosyltransferase activity"/>
    <property type="evidence" value="ECO:0007669"/>
    <property type="project" value="UniProtKB-ARBA"/>
</dbReference>
<keyword evidence="1" id="KW-0808">Transferase</keyword>
<evidence type="ECO:0000313" key="6">
    <source>
        <dbReference type="Proteomes" id="UP001182556"/>
    </source>
</evidence>
<dbReference type="PANTHER" id="PTHR48050">
    <property type="entry name" value="STEROL 3-BETA-GLUCOSYLTRANSFERASE"/>
    <property type="match status" value="1"/>
</dbReference>